<dbReference type="InterPro" id="IPR000118">
    <property type="entry name" value="Granulin"/>
</dbReference>
<proteinExistence type="inferred from homology"/>
<dbReference type="PANTHER" id="PTHR12274">
    <property type="entry name" value="GRANULIN"/>
    <property type="match status" value="1"/>
</dbReference>
<protein>
    <recommendedName>
        <fullName evidence="5">Granulins domain-containing protein</fullName>
    </recommendedName>
</protein>
<evidence type="ECO:0000256" key="1">
    <source>
        <dbReference type="ARBA" id="ARBA00004613"/>
    </source>
</evidence>
<evidence type="ECO:0000313" key="6">
    <source>
        <dbReference type="EMBL" id="KAK7075686.1"/>
    </source>
</evidence>
<accession>A0AAN8X3T7</accession>
<evidence type="ECO:0000256" key="4">
    <source>
        <dbReference type="ARBA" id="ARBA00023157"/>
    </source>
</evidence>
<dbReference type="SMART" id="SM00277">
    <property type="entry name" value="GRAN"/>
    <property type="match status" value="2"/>
</dbReference>
<dbReference type="InterPro" id="IPR039036">
    <property type="entry name" value="Granulin_fam"/>
</dbReference>
<reference evidence="6 7" key="1">
    <citation type="submission" date="2023-11" db="EMBL/GenBank/DDBJ databases">
        <title>Halocaridina rubra genome assembly.</title>
        <authorList>
            <person name="Smith C."/>
        </authorList>
    </citation>
    <scope>NUCLEOTIDE SEQUENCE [LARGE SCALE GENOMIC DNA]</scope>
    <source>
        <strain evidence="6">EP-1</strain>
        <tissue evidence="6">Whole</tissue>
    </source>
</reference>
<keyword evidence="4" id="KW-1015">Disulfide bond</keyword>
<dbReference type="SUPFAM" id="SSF57277">
    <property type="entry name" value="Granulin repeat"/>
    <property type="match status" value="2"/>
</dbReference>
<feature type="domain" description="Granulins" evidence="5">
    <location>
        <begin position="90"/>
        <end position="103"/>
    </location>
</feature>
<evidence type="ECO:0000313" key="7">
    <source>
        <dbReference type="Proteomes" id="UP001381693"/>
    </source>
</evidence>
<gene>
    <name evidence="6" type="ORF">SK128_018918</name>
</gene>
<feature type="domain" description="Granulins" evidence="5">
    <location>
        <begin position="4"/>
        <end position="17"/>
    </location>
</feature>
<dbReference type="PANTHER" id="PTHR12274:SF3">
    <property type="entry name" value="PROGRANULIN"/>
    <property type="match status" value="1"/>
</dbReference>
<keyword evidence="3" id="KW-0964">Secreted</keyword>
<feature type="domain" description="Granulins" evidence="5">
    <location>
        <begin position="173"/>
        <end position="186"/>
    </location>
</feature>
<comment type="caution">
    <text evidence="6">The sequence shown here is derived from an EMBL/GenBank/DDBJ whole genome shotgun (WGS) entry which is preliminary data.</text>
</comment>
<name>A0AAN8X3T7_HALRR</name>
<dbReference type="Proteomes" id="UP001381693">
    <property type="component" value="Unassembled WGS sequence"/>
</dbReference>
<dbReference type="Pfam" id="PF00396">
    <property type="entry name" value="Granulin"/>
    <property type="match status" value="3"/>
</dbReference>
<comment type="subcellular location">
    <subcellularLocation>
        <location evidence="1">Secreted</location>
    </subcellularLocation>
</comment>
<comment type="similarity">
    <text evidence="2">Belongs to the granulin family.</text>
</comment>
<organism evidence="6 7">
    <name type="scientific">Halocaridina rubra</name>
    <name type="common">Hawaiian red shrimp</name>
    <dbReference type="NCBI Taxonomy" id="373956"/>
    <lineage>
        <taxon>Eukaryota</taxon>
        <taxon>Metazoa</taxon>
        <taxon>Ecdysozoa</taxon>
        <taxon>Arthropoda</taxon>
        <taxon>Crustacea</taxon>
        <taxon>Multicrustacea</taxon>
        <taxon>Malacostraca</taxon>
        <taxon>Eumalacostraca</taxon>
        <taxon>Eucarida</taxon>
        <taxon>Decapoda</taxon>
        <taxon>Pleocyemata</taxon>
        <taxon>Caridea</taxon>
        <taxon>Atyoidea</taxon>
        <taxon>Atyidae</taxon>
        <taxon>Halocaridina</taxon>
    </lineage>
</organism>
<dbReference type="GO" id="GO:0005576">
    <property type="term" value="C:extracellular region"/>
    <property type="evidence" value="ECO:0007669"/>
    <property type="project" value="UniProtKB-SubCell"/>
</dbReference>
<evidence type="ECO:0000256" key="2">
    <source>
        <dbReference type="ARBA" id="ARBA00010093"/>
    </source>
</evidence>
<evidence type="ECO:0000259" key="5">
    <source>
        <dbReference type="PROSITE" id="PS00799"/>
    </source>
</evidence>
<dbReference type="EMBL" id="JAXCGZ010010251">
    <property type="protein sequence ID" value="KAK7075686.1"/>
    <property type="molecule type" value="Genomic_DNA"/>
</dbReference>
<evidence type="ECO:0000256" key="3">
    <source>
        <dbReference type="ARBA" id="ARBA00022525"/>
    </source>
</evidence>
<feature type="non-terminal residue" evidence="6">
    <location>
        <position position="1"/>
    </location>
</feature>
<sequence length="215" mass="23944">AVCCQDREHCCPHGYDCFAGGCEREGHYIPHFRKTPATARNEYVDEESKHVKNLEKVVCPDKYECLDGSTCCLMESGSYGCCPLTTATCCSDHIHCCPHGYKCIDDGCKTEGSGILPHFIDAITIKRNMEPRTVNREDEVCPDQISECPEGSTCCEMASGAYGCCPLEDATCCGDLEHCCPHGYWCTDDGCERNTGEPYHLPLFLHKQAVRRIFF</sequence>
<keyword evidence="7" id="KW-1185">Reference proteome</keyword>
<dbReference type="PROSITE" id="PS00799">
    <property type="entry name" value="GRANULINS"/>
    <property type="match status" value="3"/>
</dbReference>
<dbReference type="InterPro" id="IPR037277">
    <property type="entry name" value="Granulin_sf"/>
</dbReference>
<dbReference type="AlphaFoldDB" id="A0AAN8X3T7"/>
<dbReference type="Gene3D" id="2.10.25.160">
    <property type="entry name" value="Granulin"/>
    <property type="match status" value="3"/>
</dbReference>